<feature type="compositionally biased region" description="Low complexity" evidence="1">
    <location>
        <begin position="131"/>
        <end position="140"/>
    </location>
</feature>
<feature type="region of interest" description="Disordered" evidence="1">
    <location>
        <begin position="126"/>
        <end position="168"/>
    </location>
</feature>
<evidence type="ECO:0000256" key="1">
    <source>
        <dbReference type="SAM" id="MobiDB-lite"/>
    </source>
</evidence>
<evidence type="ECO:0000313" key="2">
    <source>
        <dbReference type="EMBL" id="WBW72541.1"/>
    </source>
</evidence>
<keyword evidence="3" id="KW-1185">Reference proteome</keyword>
<organism evidence="2 3">
    <name type="scientific">Schizosaccharomyces osmophilus</name>
    <dbReference type="NCBI Taxonomy" id="2545709"/>
    <lineage>
        <taxon>Eukaryota</taxon>
        <taxon>Fungi</taxon>
        <taxon>Dikarya</taxon>
        <taxon>Ascomycota</taxon>
        <taxon>Taphrinomycotina</taxon>
        <taxon>Schizosaccharomycetes</taxon>
        <taxon>Schizosaccharomycetales</taxon>
        <taxon>Schizosaccharomycetaceae</taxon>
        <taxon>Schizosaccharomyces</taxon>
    </lineage>
</organism>
<dbReference type="KEGG" id="som:SOMG_00153"/>
<feature type="compositionally biased region" description="Basic and acidic residues" evidence="1">
    <location>
        <begin position="150"/>
        <end position="166"/>
    </location>
</feature>
<dbReference type="EMBL" id="CP115611">
    <property type="protein sequence ID" value="WBW72541.1"/>
    <property type="molecule type" value="Genomic_DNA"/>
</dbReference>
<dbReference type="SUPFAM" id="SSF52540">
    <property type="entry name" value="P-loop containing nucleoside triphosphate hydrolases"/>
    <property type="match status" value="1"/>
</dbReference>
<dbReference type="AlphaFoldDB" id="A0AAF0AUJ2"/>
<accession>A0AAF0AUJ2</accession>
<evidence type="ECO:0000313" key="3">
    <source>
        <dbReference type="Proteomes" id="UP001212411"/>
    </source>
</evidence>
<sequence length="363" mass="41894">MKATEWVMKLRNQRERWKRQEQRSDCESGDKVESENDAIESLMFSQVRHGEVYGIEGISCSGKTEVLYHLAGNALVKSAQALILVINSEWDWNQERLVQVVHEKLIQKEKHLEVCGCGKENADSFLSQMPSSSSSSSSSSEGVEGTVLEPQRKDSLGKPVEEETTTKGRKTCTVWKRAQEILQRQCVIVWPTEFEGCLDSIPNSADELETIWKRHQHGEGEPVPLGFREAKEERAADGERFGSLETKRTEMHLAYVFLDGLSSFYWQVRLERGYGKRYFELERKLRTASKMLGCRVVCTNWCLNAKAHLPVTLETFRTERRAHTRFYFEQRRTKLGCLFFLDAKGITYRKQDKDENSQKKFMG</sequence>
<dbReference type="Proteomes" id="UP001212411">
    <property type="component" value="Chromosome 1"/>
</dbReference>
<proteinExistence type="predicted"/>
<name>A0AAF0AUJ2_9SCHI</name>
<dbReference type="Gene3D" id="3.40.50.300">
    <property type="entry name" value="P-loop containing nucleotide triphosphate hydrolases"/>
    <property type="match status" value="1"/>
</dbReference>
<protein>
    <submittedName>
        <fullName evidence="2">RecA family ATPase Rlp1</fullName>
    </submittedName>
</protein>
<dbReference type="GeneID" id="80873639"/>
<dbReference type="InterPro" id="IPR027417">
    <property type="entry name" value="P-loop_NTPase"/>
</dbReference>
<dbReference type="RefSeq" id="XP_056036784.1">
    <property type="nucleotide sequence ID" value="XM_056178950.1"/>
</dbReference>
<reference evidence="2 3" key="1">
    <citation type="journal article" date="2023" name="G3 (Bethesda)">
        <title>A high-quality reference genome for the fission yeast Schizosaccharomyces osmophilus.</title>
        <authorList>
            <person name="Jia G.S."/>
            <person name="Zhang W.C."/>
            <person name="Liang Y."/>
            <person name="Liu X.H."/>
            <person name="Rhind N."/>
            <person name="Pidoux A."/>
            <person name="Brysch-Herzberg M."/>
            <person name="Du L.L."/>
        </authorList>
    </citation>
    <scope>NUCLEOTIDE SEQUENCE [LARGE SCALE GENOMIC DNA]</scope>
    <source>
        <strain evidence="2 3">CBS 15793</strain>
    </source>
</reference>
<gene>
    <name evidence="2" type="primary">rlp1</name>
    <name evidence="2" type="ORF">SOMG_00153</name>
</gene>